<feature type="binding site" evidence="12 14">
    <location>
        <position position="325"/>
    </location>
    <ligand>
        <name>ATP</name>
        <dbReference type="ChEBI" id="CHEBI:30616"/>
    </ligand>
</feature>
<dbReference type="GO" id="GO:0006096">
    <property type="term" value="P:glycolytic process"/>
    <property type="evidence" value="ECO:0007669"/>
    <property type="project" value="UniProtKB-UniRule"/>
</dbReference>
<evidence type="ECO:0000256" key="5">
    <source>
        <dbReference type="ARBA" id="ARBA00013061"/>
    </source>
</evidence>
<dbReference type="PRINTS" id="PR00477">
    <property type="entry name" value="PHGLYCKINASE"/>
</dbReference>
<gene>
    <name evidence="12 16" type="primary">pgk</name>
    <name evidence="16" type="synonym">tpi</name>
    <name evidence="16" type="ORF">FMLFYP121_01136</name>
</gene>
<feature type="binding site" evidence="13">
    <location>
        <position position="153"/>
    </location>
    <ligand>
        <name>(2R)-3-phosphoglycerate</name>
        <dbReference type="ChEBI" id="CHEBI:58272"/>
    </ligand>
</feature>
<keyword evidence="12" id="KW-0963">Cytoplasm</keyword>
<dbReference type="Pfam" id="PF00162">
    <property type="entry name" value="PGK"/>
    <property type="match status" value="1"/>
</dbReference>
<dbReference type="FunFam" id="3.40.50.1260:FF:000003">
    <property type="entry name" value="Phosphoglycerate kinase"/>
    <property type="match status" value="1"/>
</dbReference>
<name>A0A6N3BAY9_FINMA</name>
<evidence type="ECO:0000256" key="4">
    <source>
        <dbReference type="ARBA" id="ARBA00011245"/>
    </source>
</evidence>
<evidence type="ECO:0000256" key="13">
    <source>
        <dbReference type="PIRSR" id="PIRSR000724-1"/>
    </source>
</evidence>
<comment type="subcellular location">
    <subcellularLocation>
        <location evidence="12">Cytoplasm</location>
    </subcellularLocation>
</comment>
<keyword evidence="10 12" id="KW-0067">ATP-binding</keyword>
<evidence type="ECO:0000256" key="6">
    <source>
        <dbReference type="ARBA" id="ARBA00016471"/>
    </source>
</evidence>
<evidence type="ECO:0000256" key="1">
    <source>
        <dbReference type="ARBA" id="ARBA00000642"/>
    </source>
</evidence>
<dbReference type="PANTHER" id="PTHR11406:SF23">
    <property type="entry name" value="PHOSPHOGLYCERATE KINASE 1, CHLOROPLASTIC-RELATED"/>
    <property type="match status" value="1"/>
</dbReference>
<comment type="similarity">
    <text evidence="3 12 15">Belongs to the phosphoglycerate kinase family.</text>
</comment>
<dbReference type="RefSeq" id="WP_156849971.1">
    <property type="nucleotide sequence ID" value="NZ_CACRTP010000014.1"/>
</dbReference>
<evidence type="ECO:0000256" key="8">
    <source>
        <dbReference type="ARBA" id="ARBA00022741"/>
    </source>
</evidence>
<keyword evidence="9 12" id="KW-0418">Kinase</keyword>
<keyword evidence="8 12" id="KW-0547">Nucleotide-binding</keyword>
<dbReference type="InterPro" id="IPR015911">
    <property type="entry name" value="Phosphoglycerate_kinase_CS"/>
</dbReference>
<dbReference type="Gene3D" id="3.40.50.1260">
    <property type="entry name" value="Phosphoglycerate kinase, N-terminal domain"/>
    <property type="match status" value="2"/>
</dbReference>
<feature type="binding site" evidence="12 14">
    <location>
        <begin position="351"/>
        <end position="354"/>
    </location>
    <ligand>
        <name>ATP</name>
        <dbReference type="ChEBI" id="CHEBI:30616"/>
    </ligand>
</feature>
<keyword evidence="7 12" id="KW-0808">Transferase</keyword>
<evidence type="ECO:0000313" key="16">
    <source>
        <dbReference type="EMBL" id="VYU01880.1"/>
    </source>
</evidence>
<feature type="binding site" evidence="12">
    <location>
        <position position="120"/>
    </location>
    <ligand>
        <name>substrate</name>
    </ligand>
</feature>
<dbReference type="EC" id="2.7.2.3" evidence="5 12"/>
<reference evidence="16" key="1">
    <citation type="submission" date="2019-11" db="EMBL/GenBank/DDBJ databases">
        <authorList>
            <person name="Feng L."/>
        </authorList>
    </citation>
    <scope>NUCLEOTIDE SEQUENCE</scope>
    <source>
        <strain evidence="16">FmagnaLFYP121</strain>
    </source>
</reference>
<dbReference type="AlphaFoldDB" id="A0A6N3BAY9"/>
<feature type="binding site" evidence="12">
    <location>
        <position position="36"/>
    </location>
    <ligand>
        <name>substrate</name>
    </ligand>
</feature>
<feature type="binding site" evidence="12">
    <location>
        <position position="294"/>
    </location>
    <ligand>
        <name>ATP</name>
        <dbReference type="ChEBI" id="CHEBI:30616"/>
    </ligand>
</feature>
<proteinExistence type="inferred from homology"/>
<dbReference type="CDD" id="cd00318">
    <property type="entry name" value="Phosphoglycerate_kinase"/>
    <property type="match status" value="1"/>
</dbReference>
<feature type="binding site" evidence="12 13">
    <location>
        <begin position="21"/>
        <end position="23"/>
    </location>
    <ligand>
        <name>substrate</name>
    </ligand>
</feature>
<organism evidence="16">
    <name type="scientific">Finegoldia magna</name>
    <name type="common">Peptostreptococcus magnus</name>
    <dbReference type="NCBI Taxonomy" id="1260"/>
    <lineage>
        <taxon>Bacteria</taxon>
        <taxon>Bacillati</taxon>
        <taxon>Bacillota</taxon>
        <taxon>Tissierellia</taxon>
        <taxon>Tissierellales</taxon>
        <taxon>Peptoniphilaceae</taxon>
        <taxon>Finegoldia</taxon>
    </lineage>
</organism>
<dbReference type="GO" id="GO:0006094">
    <property type="term" value="P:gluconeogenesis"/>
    <property type="evidence" value="ECO:0007669"/>
    <property type="project" value="TreeGrafter"/>
</dbReference>
<evidence type="ECO:0000256" key="7">
    <source>
        <dbReference type="ARBA" id="ARBA00022679"/>
    </source>
</evidence>
<dbReference type="PIRSF" id="PIRSF000724">
    <property type="entry name" value="Pgk"/>
    <property type="match status" value="1"/>
</dbReference>
<dbReference type="SUPFAM" id="SSF53748">
    <property type="entry name" value="Phosphoglycerate kinase"/>
    <property type="match status" value="1"/>
</dbReference>
<dbReference type="GO" id="GO:0005829">
    <property type="term" value="C:cytosol"/>
    <property type="evidence" value="ECO:0007669"/>
    <property type="project" value="UniProtKB-ARBA"/>
</dbReference>
<dbReference type="PANTHER" id="PTHR11406">
    <property type="entry name" value="PHOSPHOGLYCERATE KINASE"/>
    <property type="match status" value="1"/>
</dbReference>
<keyword evidence="11 12" id="KW-0324">Glycolysis</keyword>
<dbReference type="GO" id="GO:0005524">
    <property type="term" value="F:ATP binding"/>
    <property type="evidence" value="ECO:0007669"/>
    <property type="project" value="UniProtKB-KW"/>
</dbReference>
<evidence type="ECO:0000256" key="12">
    <source>
        <dbReference type="HAMAP-Rule" id="MF_00145"/>
    </source>
</evidence>
<comment type="subunit">
    <text evidence="4 12">Monomer.</text>
</comment>
<evidence type="ECO:0000256" key="11">
    <source>
        <dbReference type="ARBA" id="ARBA00023152"/>
    </source>
</evidence>
<dbReference type="InterPro" id="IPR001576">
    <property type="entry name" value="Phosphoglycerate_kinase"/>
</dbReference>
<evidence type="ECO:0000256" key="14">
    <source>
        <dbReference type="PIRSR" id="PIRSR000724-2"/>
    </source>
</evidence>
<evidence type="ECO:0000256" key="3">
    <source>
        <dbReference type="ARBA" id="ARBA00008982"/>
    </source>
</evidence>
<dbReference type="UniPathway" id="UPA00109">
    <property type="reaction ID" value="UER00185"/>
</dbReference>
<dbReference type="PROSITE" id="PS00111">
    <property type="entry name" value="PGLYCERATE_KINASE"/>
    <property type="match status" value="1"/>
</dbReference>
<comment type="catalytic activity">
    <reaction evidence="1 12 15">
        <text>(2R)-3-phosphoglycerate + ATP = (2R)-3-phospho-glyceroyl phosphate + ADP</text>
        <dbReference type="Rhea" id="RHEA:14801"/>
        <dbReference type="ChEBI" id="CHEBI:30616"/>
        <dbReference type="ChEBI" id="CHEBI:57604"/>
        <dbReference type="ChEBI" id="CHEBI:58272"/>
        <dbReference type="ChEBI" id="CHEBI:456216"/>
        <dbReference type="EC" id="2.7.2.3"/>
    </reaction>
</comment>
<feature type="binding site" evidence="13">
    <location>
        <position position="36"/>
    </location>
    <ligand>
        <name>(2R)-3-phosphoglycerate</name>
        <dbReference type="ChEBI" id="CHEBI:58272"/>
    </ligand>
</feature>
<feature type="binding site" evidence="12 14">
    <location>
        <position position="203"/>
    </location>
    <ligand>
        <name>ATP</name>
        <dbReference type="ChEBI" id="CHEBI:30616"/>
    </ligand>
</feature>
<dbReference type="GO" id="GO:0004618">
    <property type="term" value="F:phosphoglycerate kinase activity"/>
    <property type="evidence" value="ECO:0007669"/>
    <property type="project" value="UniProtKB-UniRule"/>
</dbReference>
<evidence type="ECO:0000256" key="9">
    <source>
        <dbReference type="ARBA" id="ARBA00022777"/>
    </source>
</evidence>
<evidence type="ECO:0000256" key="10">
    <source>
        <dbReference type="ARBA" id="ARBA00022840"/>
    </source>
</evidence>
<dbReference type="InterPro" id="IPR015824">
    <property type="entry name" value="Phosphoglycerate_kinase_N"/>
</dbReference>
<comment type="pathway">
    <text evidence="2 12">Carbohydrate degradation; glycolysis; pyruvate from D-glyceraldehyde 3-phosphate: step 2/5.</text>
</comment>
<evidence type="ECO:0000256" key="15">
    <source>
        <dbReference type="RuleBase" id="RU000532"/>
    </source>
</evidence>
<dbReference type="FunFam" id="3.40.50.1260:FF:000006">
    <property type="entry name" value="Phosphoglycerate kinase"/>
    <property type="match status" value="1"/>
</dbReference>
<dbReference type="InterPro" id="IPR036043">
    <property type="entry name" value="Phosphoglycerate_kinase_sf"/>
</dbReference>
<dbReference type="EMBL" id="CACRTP010000014">
    <property type="protein sequence ID" value="VYU01880.1"/>
    <property type="molecule type" value="Genomic_DNA"/>
</dbReference>
<accession>A0A6N3BAY9</accession>
<feature type="binding site" evidence="12">
    <location>
        <position position="153"/>
    </location>
    <ligand>
        <name>substrate</name>
    </ligand>
</feature>
<sequence length="398" mass="43607">MNKKTLKDLNVENKRVLVRVDFNVPIKDGIITDTNRIEASIATIKYLIDNNAKVILMSHLGRPKGEPKPEFTLKPVAEKLSEIIGQEVNFVDNDKVVDNSVIEQSKQLQPKEIMLIQNTRYRKEEEKNDEEFSKELSQLADLYVNDAFGTSHRAHASNVGVSKFLPSAVGFLVQKEIEIMGKALDDPQRPFTAILGGAKVSDKIGVIENLLDKVDTILIGGAMAFTFIKSQGKNVGKSLIEEDKLDLAKSLLEKAQEKGVKIFLPVDFIAAKEMTEESDSKVIGIDEFTDDIAGFDIGTKTIKIFDEEIQKSKTIVWNGPMGVFEIKQFSKGTFEVANSLVKSDATTIVGGGDSASAIAKSGNKDKVTHVSTGGGASLEFLEGKVLPGIDCIDCIDER</sequence>
<protein>
    <recommendedName>
        <fullName evidence="6 12">Phosphoglycerate kinase</fullName>
        <ecNumber evidence="5 12">2.7.2.3</ecNumber>
    </recommendedName>
</protein>
<dbReference type="HAMAP" id="MF_00145">
    <property type="entry name" value="Phosphoglyc_kinase"/>
    <property type="match status" value="1"/>
</dbReference>
<dbReference type="GO" id="GO:0043531">
    <property type="term" value="F:ADP binding"/>
    <property type="evidence" value="ECO:0007669"/>
    <property type="project" value="TreeGrafter"/>
</dbReference>
<evidence type="ECO:0000256" key="2">
    <source>
        <dbReference type="ARBA" id="ARBA00004838"/>
    </source>
</evidence>
<feature type="binding site" evidence="13">
    <location>
        <position position="120"/>
    </location>
    <ligand>
        <name>(2R)-3-phosphoglycerate</name>
        <dbReference type="ChEBI" id="CHEBI:58272"/>
    </ligand>
</feature>
<feature type="binding site" evidence="12 13">
    <location>
        <begin position="59"/>
        <end position="62"/>
    </location>
    <ligand>
        <name>substrate</name>
    </ligand>
</feature>